<proteinExistence type="inferred from homology"/>
<dbReference type="GO" id="GO:0022857">
    <property type="term" value="F:transmembrane transporter activity"/>
    <property type="evidence" value="ECO:0007669"/>
    <property type="project" value="InterPro"/>
</dbReference>
<organism evidence="8">
    <name type="scientific">freshwater metagenome</name>
    <dbReference type="NCBI Taxonomy" id="449393"/>
    <lineage>
        <taxon>unclassified sequences</taxon>
        <taxon>metagenomes</taxon>
        <taxon>ecological metagenomes</taxon>
    </lineage>
</organism>
<dbReference type="PIRSF" id="PIRSF002744">
    <property type="entry name" value="Pur-cyt_permease"/>
    <property type="match status" value="1"/>
</dbReference>
<feature type="transmembrane region" description="Helical" evidence="7">
    <location>
        <begin position="206"/>
        <end position="225"/>
    </location>
</feature>
<evidence type="ECO:0000256" key="2">
    <source>
        <dbReference type="ARBA" id="ARBA00008974"/>
    </source>
</evidence>
<keyword evidence="3" id="KW-0813">Transport</keyword>
<comment type="subcellular location">
    <subcellularLocation>
        <location evidence="1">Membrane</location>
        <topology evidence="1">Multi-pass membrane protein</topology>
    </subcellularLocation>
</comment>
<dbReference type="PANTHER" id="PTHR31806">
    <property type="entry name" value="PURINE-CYTOSINE PERMEASE FCY2-RELATED"/>
    <property type="match status" value="1"/>
</dbReference>
<sequence>MPNFDLNLELNLELNGTNFIREEERSGAARSLFWPWCGANVSLLALSYGAFFLGFGISFSQVALAAVLGVVLSFILVGISSLAGKRSNAPTMTLSRAAFGVKGNIVPGLLSYLVFVGWETVLVSLATLATETVLSRIGHIDHNLARVLGFSVAVGLTVFGGVLGFHVIMRLQKWLTIATLAMTVGYIVLTFHYINWSSVSLIQQGSAQAFIGAMIFGITGIGLGWVNSAADYSRYLPRTVSSRSVVGWTVFGASIVPIVLVIYGALLAGSSKELSDSIAMDPIGALTTLVPTWYLIPFACVAVLGLVGGAILDLYSSGLALVSIGLPVRRHIAASIDAFIMLAGTIYIVWFAGNFSIPFQGFLITLGVPIAVWSAIFVADVMMRKRDYVEADLFNADGKYGAWNIRSLLLMALGSFIGWGFVTNSFAAWLSWQGYFLGLIGGKNGPWAFANLGVIIALAIGFFGHILLSRKRIRHQESI</sequence>
<name>A0A6J6KYU5_9ZZZZ</name>
<feature type="transmembrane region" description="Helical" evidence="7">
    <location>
        <begin position="359"/>
        <end position="379"/>
    </location>
</feature>
<dbReference type="EMBL" id="CAEZWO010000016">
    <property type="protein sequence ID" value="CAB4653199.1"/>
    <property type="molecule type" value="Genomic_DNA"/>
</dbReference>
<feature type="transmembrane region" description="Helical" evidence="7">
    <location>
        <begin position="447"/>
        <end position="468"/>
    </location>
</feature>
<keyword evidence="5 7" id="KW-1133">Transmembrane helix</keyword>
<evidence type="ECO:0000313" key="8">
    <source>
        <dbReference type="EMBL" id="CAB4653199.1"/>
    </source>
</evidence>
<comment type="similarity">
    <text evidence="2">Belongs to the purine-cytosine permease (2.A.39) family.</text>
</comment>
<feature type="transmembrane region" description="Helical" evidence="7">
    <location>
        <begin position="104"/>
        <end position="126"/>
    </location>
</feature>
<accession>A0A6J6KYU5</accession>
<evidence type="ECO:0000256" key="4">
    <source>
        <dbReference type="ARBA" id="ARBA00022692"/>
    </source>
</evidence>
<dbReference type="Pfam" id="PF02133">
    <property type="entry name" value="Transp_cyt_pur"/>
    <property type="match status" value="1"/>
</dbReference>
<reference evidence="8" key="1">
    <citation type="submission" date="2020-05" db="EMBL/GenBank/DDBJ databases">
        <authorList>
            <person name="Chiriac C."/>
            <person name="Salcher M."/>
            <person name="Ghai R."/>
            <person name="Kavagutti S V."/>
        </authorList>
    </citation>
    <scope>NUCLEOTIDE SEQUENCE</scope>
</reference>
<evidence type="ECO:0000256" key="7">
    <source>
        <dbReference type="SAM" id="Phobius"/>
    </source>
</evidence>
<keyword evidence="6 7" id="KW-0472">Membrane</keyword>
<evidence type="ECO:0000256" key="1">
    <source>
        <dbReference type="ARBA" id="ARBA00004141"/>
    </source>
</evidence>
<feature type="transmembrane region" description="Helical" evidence="7">
    <location>
        <begin position="33"/>
        <end position="55"/>
    </location>
</feature>
<feature type="transmembrane region" description="Helical" evidence="7">
    <location>
        <begin position="147"/>
        <end position="168"/>
    </location>
</feature>
<dbReference type="GO" id="GO:0005886">
    <property type="term" value="C:plasma membrane"/>
    <property type="evidence" value="ECO:0007669"/>
    <property type="project" value="TreeGrafter"/>
</dbReference>
<protein>
    <submittedName>
        <fullName evidence="8">Unannotated protein</fullName>
    </submittedName>
</protein>
<dbReference type="Gene3D" id="1.10.4160.10">
    <property type="entry name" value="Hydantoin permease"/>
    <property type="match status" value="1"/>
</dbReference>
<evidence type="ECO:0000256" key="6">
    <source>
        <dbReference type="ARBA" id="ARBA00023136"/>
    </source>
</evidence>
<keyword evidence="4 7" id="KW-0812">Transmembrane</keyword>
<feature type="transmembrane region" description="Helical" evidence="7">
    <location>
        <begin position="245"/>
        <end position="266"/>
    </location>
</feature>
<evidence type="ECO:0000256" key="5">
    <source>
        <dbReference type="ARBA" id="ARBA00022989"/>
    </source>
</evidence>
<feature type="transmembrane region" description="Helical" evidence="7">
    <location>
        <begin position="334"/>
        <end position="353"/>
    </location>
</feature>
<feature type="transmembrane region" description="Helical" evidence="7">
    <location>
        <begin position="174"/>
        <end position="194"/>
    </location>
</feature>
<feature type="transmembrane region" description="Helical" evidence="7">
    <location>
        <begin position="62"/>
        <end position="84"/>
    </location>
</feature>
<dbReference type="PANTHER" id="PTHR31806:SF1">
    <property type="entry name" value="PURINE-CYTOSINE PERMEASE FCY2-RELATED"/>
    <property type="match status" value="1"/>
</dbReference>
<dbReference type="AlphaFoldDB" id="A0A6J6KYU5"/>
<feature type="transmembrane region" description="Helical" evidence="7">
    <location>
        <begin position="408"/>
        <end position="432"/>
    </location>
</feature>
<gene>
    <name evidence="8" type="ORF">UFOPK2254_00280</name>
</gene>
<dbReference type="InterPro" id="IPR026030">
    <property type="entry name" value="Pur-cyt_permease_Fcy2/21/22"/>
</dbReference>
<dbReference type="InterPro" id="IPR001248">
    <property type="entry name" value="Pur-cyt_permease"/>
</dbReference>
<evidence type="ECO:0000256" key="3">
    <source>
        <dbReference type="ARBA" id="ARBA00022448"/>
    </source>
</evidence>